<keyword evidence="3" id="KW-1185">Reference proteome</keyword>
<name>A0A9D4E427_DREPO</name>
<gene>
    <name evidence="2" type="ORF">DPMN_173347</name>
</gene>
<evidence type="ECO:0000313" key="3">
    <source>
        <dbReference type="Proteomes" id="UP000828390"/>
    </source>
</evidence>
<reference evidence="2" key="1">
    <citation type="journal article" date="2019" name="bioRxiv">
        <title>The Genome of the Zebra Mussel, Dreissena polymorpha: A Resource for Invasive Species Research.</title>
        <authorList>
            <person name="McCartney M.A."/>
            <person name="Auch B."/>
            <person name="Kono T."/>
            <person name="Mallez S."/>
            <person name="Zhang Y."/>
            <person name="Obille A."/>
            <person name="Becker A."/>
            <person name="Abrahante J.E."/>
            <person name="Garbe J."/>
            <person name="Badalamenti J.P."/>
            <person name="Herman A."/>
            <person name="Mangelson H."/>
            <person name="Liachko I."/>
            <person name="Sullivan S."/>
            <person name="Sone E.D."/>
            <person name="Koren S."/>
            <person name="Silverstein K.A.T."/>
            <person name="Beckman K.B."/>
            <person name="Gohl D.M."/>
        </authorList>
    </citation>
    <scope>NUCLEOTIDE SEQUENCE</scope>
    <source>
        <strain evidence="2">Duluth1</strain>
        <tissue evidence="2">Whole animal</tissue>
    </source>
</reference>
<keyword evidence="1" id="KW-0812">Transmembrane</keyword>
<reference evidence="2" key="2">
    <citation type="submission" date="2020-11" db="EMBL/GenBank/DDBJ databases">
        <authorList>
            <person name="McCartney M.A."/>
            <person name="Auch B."/>
            <person name="Kono T."/>
            <person name="Mallez S."/>
            <person name="Becker A."/>
            <person name="Gohl D.M."/>
            <person name="Silverstein K.A.T."/>
            <person name="Koren S."/>
            <person name="Bechman K.B."/>
            <person name="Herman A."/>
            <person name="Abrahante J.E."/>
            <person name="Garbe J."/>
        </authorList>
    </citation>
    <scope>NUCLEOTIDE SEQUENCE</scope>
    <source>
        <strain evidence="2">Duluth1</strain>
        <tissue evidence="2">Whole animal</tissue>
    </source>
</reference>
<feature type="transmembrane region" description="Helical" evidence="1">
    <location>
        <begin position="12"/>
        <end position="34"/>
    </location>
</feature>
<dbReference type="AlphaFoldDB" id="A0A9D4E427"/>
<proteinExistence type="predicted"/>
<accession>A0A9D4E427</accession>
<organism evidence="2 3">
    <name type="scientific">Dreissena polymorpha</name>
    <name type="common">Zebra mussel</name>
    <name type="synonym">Mytilus polymorpha</name>
    <dbReference type="NCBI Taxonomy" id="45954"/>
    <lineage>
        <taxon>Eukaryota</taxon>
        <taxon>Metazoa</taxon>
        <taxon>Spiralia</taxon>
        <taxon>Lophotrochozoa</taxon>
        <taxon>Mollusca</taxon>
        <taxon>Bivalvia</taxon>
        <taxon>Autobranchia</taxon>
        <taxon>Heteroconchia</taxon>
        <taxon>Euheterodonta</taxon>
        <taxon>Imparidentia</taxon>
        <taxon>Neoheterodontei</taxon>
        <taxon>Myida</taxon>
        <taxon>Dreissenoidea</taxon>
        <taxon>Dreissenidae</taxon>
        <taxon>Dreissena</taxon>
    </lineage>
</organism>
<protein>
    <submittedName>
        <fullName evidence="2">Uncharacterized protein</fullName>
    </submittedName>
</protein>
<keyword evidence="1" id="KW-1133">Transmembrane helix</keyword>
<keyword evidence="1" id="KW-0472">Membrane</keyword>
<evidence type="ECO:0000313" key="2">
    <source>
        <dbReference type="EMBL" id="KAH3772016.1"/>
    </source>
</evidence>
<sequence>MKSHFAIAPIPLVVINCFLGVPATCARACVYVYFIGSDVDRRECVVHLVKYRDLTAEYPSSLAFGPMGFS</sequence>
<comment type="caution">
    <text evidence="2">The sequence shown here is derived from an EMBL/GenBank/DDBJ whole genome shotgun (WGS) entry which is preliminary data.</text>
</comment>
<dbReference type="Proteomes" id="UP000828390">
    <property type="component" value="Unassembled WGS sequence"/>
</dbReference>
<evidence type="ECO:0000256" key="1">
    <source>
        <dbReference type="SAM" id="Phobius"/>
    </source>
</evidence>
<dbReference type="EMBL" id="JAIWYP010000009">
    <property type="protein sequence ID" value="KAH3772016.1"/>
    <property type="molecule type" value="Genomic_DNA"/>
</dbReference>